<keyword evidence="3" id="KW-1185">Reference proteome</keyword>
<evidence type="ECO:0008006" key="4">
    <source>
        <dbReference type="Google" id="ProtNLM"/>
    </source>
</evidence>
<dbReference type="Proteomes" id="UP001055200">
    <property type="component" value="Chromosome"/>
</dbReference>
<sequence>MTRRAWSWGSVLAALGVAAAGWSPAVAAAGTADASKLFPIDPATQLETHAWVDCQASAGQCDFTVGAQLQTPDGVAGFPADLWARQSTTVRSLQRTAYMDVHTAGGQGPWGDRGGPGTKVFKEGGPSEITSIYDGAGPPEKYQTHGTIVVSDLATGQPKIGASVIVCTHIQVVYTAVNVTGPATCAQTTYE</sequence>
<evidence type="ECO:0000256" key="1">
    <source>
        <dbReference type="SAM" id="SignalP"/>
    </source>
</evidence>
<gene>
    <name evidence="2" type="ORF">MIU77_01955</name>
</gene>
<feature type="chain" id="PRO_5046879223" description="Secreted protein" evidence="1">
    <location>
        <begin position="28"/>
        <end position="191"/>
    </location>
</feature>
<feature type="signal peptide" evidence="1">
    <location>
        <begin position="1"/>
        <end position="27"/>
    </location>
</feature>
<dbReference type="EMBL" id="CP092365">
    <property type="protein sequence ID" value="ULN53156.1"/>
    <property type="molecule type" value="Genomic_DNA"/>
</dbReference>
<evidence type="ECO:0000313" key="3">
    <source>
        <dbReference type="Proteomes" id="UP001055200"/>
    </source>
</evidence>
<reference evidence="2" key="1">
    <citation type="submission" date="2022-08" db="EMBL/GenBank/DDBJ databases">
        <title>Complete genome sequence of 14 non-tuberculosis mycobacteria type-strains.</title>
        <authorList>
            <person name="Igarashi Y."/>
            <person name="Osugi A."/>
            <person name="Mitarai S."/>
        </authorList>
    </citation>
    <scope>NUCLEOTIDE SEQUENCE</scope>
    <source>
        <strain evidence="2">DSM 45575</strain>
    </source>
</reference>
<organism evidence="2 3">
    <name type="scientific">Mycolicibacillus parakoreensis</name>
    <dbReference type="NCBI Taxonomy" id="1069221"/>
    <lineage>
        <taxon>Bacteria</taxon>
        <taxon>Bacillati</taxon>
        <taxon>Actinomycetota</taxon>
        <taxon>Actinomycetes</taxon>
        <taxon>Mycobacteriales</taxon>
        <taxon>Mycobacteriaceae</taxon>
        <taxon>Mycolicibacillus</taxon>
    </lineage>
</organism>
<name>A0ABY3U4X7_9MYCO</name>
<proteinExistence type="predicted"/>
<evidence type="ECO:0000313" key="2">
    <source>
        <dbReference type="EMBL" id="ULN53156.1"/>
    </source>
</evidence>
<accession>A0ABY3U4X7</accession>
<keyword evidence="1" id="KW-0732">Signal</keyword>
<protein>
    <recommendedName>
        <fullName evidence="4">Secreted protein</fullName>
    </recommendedName>
</protein>
<dbReference type="RefSeq" id="WP_240171410.1">
    <property type="nucleotide sequence ID" value="NZ_CP092365.1"/>
</dbReference>